<keyword evidence="8" id="KW-0347">Helicase</keyword>
<evidence type="ECO:0000313" key="23">
    <source>
        <dbReference type="Proteomes" id="UP000694569"/>
    </source>
</evidence>
<keyword evidence="6 19" id="KW-0863">Zinc-finger</keyword>
<comment type="catalytic activity">
    <reaction evidence="15">
        <text>ATP + H2O = ADP + phosphate + H(+)</text>
        <dbReference type="Rhea" id="RHEA:13065"/>
        <dbReference type="ChEBI" id="CHEBI:15377"/>
        <dbReference type="ChEBI" id="CHEBI:15378"/>
        <dbReference type="ChEBI" id="CHEBI:30616"/>
        <dbReference type="ChEBI" id="CHEBI:43474"/>
        <dbReference type="ChEBI" id="CHEBI:456216"/>
        <dbReference type="EC" id="5.6.2.3"/>
    </reaction>
</comment>
<dbReference type="EC" id="5.6.2.3" evidence="14"/>
<proteinExistence type="predicted"/>
<keyword evidence="2" id="KW-0597">Phosphoprotein</keyword>
<reference evidence="22" key="2">
    <citation type="submission" date="2025-09" db="UniProtKB">
        <authorList>
            <consortium name="Ensembl"/>
        </authorList>
    </citation>
    <scope>IDENTIFICATION</scope>
</reference>
<evidence type="ECO:0000256" key="8">
    <source>
        <dbReference type="ARBA" id="ARBA00022806"/>
    </source>
</evidence>
<keyword evidence="4" id="KW-0547">Nucleotide-binding</keyword>
<dbReference type="CDD" id="cd18808">
    <property type="entry name" value="SF1_C_Upf1"/>
    <property type="match status" value="1"/>
</dbReference>
<evidence type="ECO:0000256" key="7">
    <source>
        <dbReference type="ARBA" id="ARBA00022801"/>
    </source>
</evidence>
<accession>A0A8C5M0M7</accession>
<dbReference type="GO" id="GO:0035861">
    <property type="term" value="C:site of double-strand break"/>
    <property type="evidence" value="ECO:0007669"/>
    <property type="project" value="TreeGrafter"/>
</dbReference>
<dbReference type="InterPro" id="IPR027417">
    <property type="entry name" value="P-loop_NTPase"/>
</dbReference>
<feature type="region of interest" description="Disordered" evidence="20">
    <location>
        <begin position="74"/>
        <end position="105"/>
    </location>
</feature>
<evidence type="ECO:0000256" key="6">
    <source>
        <dbReference type="ARBA" id="ARBA00022771"/>
    </source>
</evidence>
<evidence type="ECO:0000256" key="19">
    <source>
        <dbReference type="PROSITE-ProRule" id="PRU01343"/>
    </source>
</evidence>
<dbReference type="GO" id="GO:0006302">
    <property type="term" value="P:double-strand break repair"/>
    <property type="evidence" value="ECO:0007669"/>
    <property type="project" value="TreeGrafter"/>
</dbReference>
<keyword evidence="10" id="KW-0067">ATP-binding</keyword>
<protein>
    <recommendedName>
        <fullName evidence="17">5'-3' DNA helicase ZGRF1</fullName>
        <ecNumber evidence="14">5.6.2.3</ecNumber>
    </recommendedName>
    <alternativeName>
        <fullName evidence="18">GRF-type zinc finger domain-containing protein 1</fullName>
    </alternativeName>
</protein>
<dbReference type="Proteomes" id="UP000694569">
    <property type="component" value="Unplaced"/>
</dbReference>
<evidence type="ECO:0000256" key="15">
    <source>
        <dbReference type="ARBA" id="ARBA00048954"/>
    </source>
</evidence>
<evidence type="ECO:0000256" key="4">
    <source>
        <dbReference type="ARBA" id="ARBA00022741"/>
    </source>
</evidence>
<feature type="domain" description="GRF-type" evidence="21">
    <location>
        <begin position="1298"/>
        <end position="1340"/>
    </location>
</feature>
<dbReference type="GO" id="GO:0005524">
    <property type="term" value="F:ATP binding"/>
    <property type="evidence" value="ECO:0007669"/>
    <property type="project" value="UniProtKB-KW"/>
</dbReference>
<evidence type="ECO:0000256" key="12">
    <source>
        <dbReference type="ARBA" id="ARBA00023235"/>
    </source>
</evidence>
<evidence type="ECO:0000256" key="9">
    <source>
        <dbReference type="ARBA" id="ARBA00022833"/>
    </source>
</evidence>
<dbReference type="PROSITE" id="PS51999">
    <property type="entry name" value="ZF_GRF"/>
    <property type="match status" value="1"/>
</dbReference>
<dbReference type="PANTHER" id="PTHR28535:SF1">
    <property type="entry name" value="PROTEIN ZGRF1"/>
    <property type="match status" value="1"/>
</dbReference>
<feature type="compositionally biased region" description="Polar residues" evidence="20">
    <location>
        <begin position="702"/>
        <end position="715"/>
    </location>
</feature>
<evidence type="ECO:0000256" key="17">
    <source>
        <dbReference type="ARBA" id="ARBA00072540"/>
    </source>
</evidence>
<evidence type="ECO:0000256" key="20">
    <source>
        <dbReference type="SAM" id="MobiDB-lite"/>
    </source>
</evidence>
<keyword evidence="23" id="KW-1185">Reference proteome</keyword>
<dbReference type="InterPro" id="IPR052800">
    <property type="entry name" value="DNA_Repair_Helicase_ZGRF1"/>
</dbReference>
<comment type="subcellular location">
    <subcellularLocation>
        <location evidence="1">Nucleus</location>
    </subcellularLocation>
</comment>
<dbReference type="InterPro" id="IPR018838">
    <property type="entry name" value="ZGRF1-like_N"/>
</dbReference>
<dbReference type="GO" id="GO:0005634">
    <property type="term" value="C:nucleus"/>
    <property type="evidence" value="ECO:0007669"/>
    <property type="project" value="UniProtKB-SubCell"/>
</dbReference>
<dbReference type="Pfam" id="PF10382">
    <property type="entry name" value="ZGRF1-like_N"/>
    <property type="match status" value="1"/>
</dbReference>
<dbReference type="Gene3D" id="3.40.50.300">
    <property type="entry name" value="P-loop containing nucleotide triphosphate hydrolases"/>
    <property type="match status" value="2"/>
</dbReference>
<keyword evidence="7" id="KW-0378">Hydrolase</keyword>
<evidence type="ECO:0000256" key="11">
    <source>
        <dbReference type="ARBA" id="ARBA00023204"/>
    </source>
</evidence>
<dbReference type="GO" id="GO:0043139">
    <property type="term" value="F:5'-3' DNA helicase activity"/>
    <property type="evidence" value="ECO:0007669"/>
    <property type="project" value="UniProtKB-EC"/>
</dbReference>
<evidence type="ECO:0000256" key="5">
    <source>
        <dbReference type="ARBA" id="ARBA00022763"/>
    </source>
</evidence>
<sequence length="2065" mass="230200">MACQAFTVLYTHQKTKKSKVWQDGMLKVPPGGGNATLYTDKGQRLENVFVTVSKLNPGDDLESDRYLITVEAEDDCSGTPRGSSEVTPAPPMNRNLPKPVGLRPPMGLKRKFTGFQGPREVSKKPFQELEEAQTPLCLTPAQQYSSLPSHLFTTSPLFAAPCRKLEEATIRLNPDTWMSEAVPRVNQNVSATLPSSNINLVYPKTTLDMTAGTSKAGGITRSIRSAAQILSLLKSQPPVERTETFAKASEQQSTKCNTEDIYPEGSCMKPFQLKSKWDIYLNKTPFFDPVGSTYQSEFLTNSPGDSQCFTTPAGQSNFTKQDEIMNAKDDLYSESAEISLQVGTRFEPDTLSKSNRQVAQNLLNINFSDQPLSTLQSASTSDTVKHFKYFSDPALTNKHDCGVEEKKENRASSSGISAPDIPFGNIPLNNRPQIQQCFIGETAAPEKPKAAFSQESDHQELPVPQAMEDEELPEVSFNLMDSFHFDSSDEDTSEVMKPNPQCSVQLPDRCVKPDKSISERELLSDGVNNEESCKKKGMVYHGLPLLKNNEEDAGGNLGKRARYPVADKICIDRNVCQTDHPQEIFAATSSDLNPHTVCKKNIVCTEYSSSRSSSPTFSTGFDYRDKDCNQVLTILSTNSKSTAENLNASLEDDAFLLPYKEPSESQAHKCKAVFSYSLPDKEESVLELVKDPQPSIPAHKSPQANEGDVNSQEDTLSGDGISLLRTLTKHPTALESLNILQGKCQSTSLEKNCERSHCTQFKEKEVPHRPELTSLAHSVPFQDAPPFNRDDCCSLTPYTDVMPILRTAEIPPSQMGPVPSGEPEDSVLDNVPLIFQDHLINPEEFAKSPQLVHPVEFRGHRVEGSASSAVILRPSSCVLKWGENPDRWSHRGLPIESTNGFPSPGAPTSFTWNDIMQLSSVRAEDEEECFISSEDLQTTMNLNPPPWSFIQSSSAGFRQPQWITDSQESDCDWDLSQWQSTETSKVTTPTQRLSPKVNALSFLRRRNEHIVENKSSPSKFSTIQYVEDADISKSRLQERVPIVSGPDDALCSGIKLKDDAYKTSETSFGNILLCPDTLIFTGDVADIYIDRGRHRNINFETTLVQQSKLAKYENVSHSRLLTDSEDKSENEDFSEQSLFGKVHHAMKDKQNNDVDLESSARRSLLGNNHVCHSRNSTGSQLEQLNKSLANRFPNHVVKKNFDTIENGKVLSSCDLCFPRRESALSVNVPKRELRIPVVFQSAAHYKQVFTASLIEHLNIVMFDLAQRLHKALSKVDMSFYTSPCEGAGQRASSNAPLCLHQQPAKLLMVKKEGPNKGRFFYTCDAPKSDQCKFFKWMEEVKCTNPSRGTSDHKIVMGDMKSLSGYVRGQNIALYEESQLIIRKISGFHRKRFGKFKKTITSDSAFCDESKTKLYLKLSWKGSSSTYSKDDLWVISKTLNFDPMDTFIACSAFFGPSANNDIEILPLKGYYPSNWPANMFVHALLICNASTELTALRNIQEHFNPSTLPLMPHLLKMNSEPAHSAKQSRGRFNPPSITGNVSHKRRLPKADFIFDESLRMITQFGLNEHQASALIQVAQMMMVAADGSPEQKAQPITIIHGVFGAGKSYLLALVVLFLVQIFEYSDQVEEQGLPPWKILISSSTNVAVDRVLLGLLDLKFDRFIRVGSIRKIAKPVLPYSLHSGSDNDSEQMKELLALLKDDLTPIEKAYVRKSIEQQKLGTNKTLLGQVPVVGATCAACPFACLSNLKFPVVILDECSQMTEPASMLPIARFQCEKLILVGDPKQLSPTIQGSEAAHDFGLEQTIFDRLCMMGHRAILLKTQYRCHPAISTVTNELFYDGHLLNGVSEDDRKPLLDWLPTLCFYNANGIEMVEGSNSFHNVEEANFTVKLIQSLIATGIEGSMIGVVTLYKAQMYKICTLLSNTDLCDSSEVKAVQVSTVDAFQGAEKEVIILSCVRTKQVGFIDSEKRMNVALTRGKRHLLIVGSLACLRKNKLWEHVIHHCEKQINGLKHVSQWEEKLNAILTRYQEIKLQDTQAQKMKEKDRLVKTSHEGSITADIKDQDIS</sequence>
<organism evidence="22 23">
    <name type="scientific">Leptobrachium leishanense</name>
    <name type="common">Leishan spiny toad</name>
    <dbReference type="NCBI Taxonomy" id="445787"/>
    <lineage>
        <taxon>Eukaryota</taxon>
        <taxon>Metazoa</taxon>
        <taxon>Chordata</taxon>
        <taxon>Craniata</taxon>
        <taxon>Vertebrata</taxon>
        <taxon>Euteleostomi</taxon>
        <taxon>Amphibia</taxon>
        <taxon>Batrachia</taxon>
        <taxon>Anura</taxon>
        <taxon>Pelobatoidea</taxon>
        <taxon>Megophryidae</taxon>
        <taxon>Leptobrachium</taxon>
    </lineage>
</organism>
<evidence type="ECO:0000256" key="3">
    <source>
        <dbReference type="ARBA" id="ARBA00022723"/>
    </source>
</evidence>
<evidence type="ECO:0000313" key="22">
    <source>
        <dbReference type="Ensembl" id="ENSLLEP00000006077.1"/>
    </source>
</evidence>
<dbReference type="Pfam" id="PF13086">
    <property type="entry name" value="AAA_11"/>
    <property type="match status" value="2"/>
</dbReference>
<keyword evidence="9" id="KW-0862">Zinc</keyword>
<dbReference type="FunFam" id="3.40.50.300:FF:001087">
    <property type="entry name" value="ZGRF1 isoform 9"/>
    <property type="match status" value="1"/>
</dbReference>
<evidence type="ECO:0000256" key="2">
    <source>
        <dbReference type="ARBA" id="ARBA00022553"/>
    </source>
</evidence>
<evidence type="ECO:0000256" key="1">
    <source>
        <dbReference type="ARBA" id="ARBA00004123"/>
    </source>
</evidence>
<dbReference type="OrthoDB" id="6513042at2759"/>
<dbReference type="InterPro" id="IPR041677">
    <property type="entry name" value="DNA2/NAM7_AAA_11"/>
</dbReference>
<feature type="region of interest" description="Disordered" evidence="20">
    <location>
        <begin position="692"/>
        <end position="717"/>
    </location>
</feature>
<comment type="subunit">
    <text evidence="16">Interacts with DNA repair protein RAD51; the interaction promotes RAD51 strand exchange activity. Also interacts with DNA repair proteins EXO1 and BRCA1; the interactions are increased following DNA damage induction.</text>
</comment>
<dbReference type="GO" id="GO:0008270">
    <property type="term" value="F:zinc ion binding"/>
    <property type="evidence" value="ECO:0007669"/>
    <property type="project" value="UniProtKB-KW"/>
</dbReference>
<reference evidence="22" key="1">
    <citation type="submission" date="2025-08" db="UniProtKB">
        <authorList>
            <consortium name="Ensembl"/>
        </authorList>
    </citation>
    <scope>IDENTIFICATION</scope>
</reference>
<dbReference type="InterPro" id="IPR010666">
    <property type="entry name" value="Znf_GRF"/>
</dbReference>
<dbReference type="GO" id="GO:0016787">
    <property type="term" value="F:hydrolase activity"/>
    <property type="evidence" value="ECO:0007669"/>
    <property type="project" value="UniProtKB-KW"/>
</dbReference>
<evidence type="ECO:0000256" key="16">
    <source>
        <dbReference type="ARBA" id="ARBA00066212"/>
    </source>
</evidence>
<dbReference type="PANTHER" id="PTHR28535">
    <property type="entry name" value="ZINC FINGER GRF-TYPE CONTAINING 1"/>
    <property type="match status" value="1"/>
</dbReference>
<dbReference type="Pfam" id="PF06839">
    <property type="entry name" value="Zn_ribbon_GRF"/>
    <property type="match status" value="1"/>
</dbReference>
<evidence type="ECO:0000259" key="21">
    <source>
        <dbReference type="PROSITE" id="PS51999"/>
    </source>
</evidence>
<dbReference type="Pfam" id="PF13087">
    <property type="entry name" value="AAA_12"/>
    <property type="match status" value="1"/>
</dbReference>
<keyword evidence="3" id="KW-0479">Metal-binding</keyword>
<evidence type="ECO:0000256" key="13">
    <source>
        <dbReference type="ARBA" id="ARBA00023242"/>
    </source>
</evidence>
<keyword evidence="13" id="KW-0539">Nucleus</keyword>
<dbReference type="Ensembl" id="ENSLLET00000006330.1">
    <property type="protein sequence ID" value="ENSLLEP00000006077.1"/>
    <property type="gene ID" value="ENSLLEG00000003831.1"/>
</dbReference>
<dbReference type="GeneTree" id="ENSGT00940000162335"/>
<keyword evidence="5" id="KW-0227">DNA damage</keyword>
<keyword evidence="12" id="KW-0413">Isomerase</keyword>
<dbReference type="SUPFAM" id="SSF52540">
    <property type="entry name" value="P-loop containing nucleoside triphosphate hydrolases"/>
    <property type="match status" value="1"/>
</dbReference>
<evidence type="ECO:0000256" key="14">
    <source>
        <dbReference type="ARBA" id="ARBA00044969"/>
    </source>
</evidence>
<evidence type="ECO:0000256" key="10">
    <source>
        <dbReference type="ARBA" id="ARBA00022840"/>
    </source>
</evidence>
<keyword evidence="11" id="KW-0234">DNA repair</keyword>
<name>A0A8C5M0M7_9ANUR</name>
<evidence type="ECO:0000256" key="18">
    <source>
        <dbReference type="ARBA" id="ARBA00083828"/>
    </source>
</evidence>
<dbReference type="InterPro" id="IPR041679">
    <property type="entry name" value="DNA2/NAM7-like_C"/>
</dbReference>
<dbReference type="InterPro" id="IPR047187">
    <property type="entry name" value="SF1_C_Upf1"/>
</dbReference>